<feature type="non-terminal residue" evidence="1">
    <location>
        <position position="21"/>
    </location>
</feature>
<evidence type="ECO:0000313" key="1">
    <source>
        <dbReference type="EMBL" id="KKK94966.1"/>
    </source>
</evidence>
<dbReference type="AlphaFoldDB" id="A0A0F9CE48"/>
<gene>
    <name evidence="1" type="ORF">LCGC14_2677560</name>
</gene>
<proteinExistence type="predicted"/>
<sequence length="21" mass="2317">MFLDRERAGKIEADGFFAGAD</sequence>
<protein>
    <submittedName>
        <fullName evidence="1">Uncharacterized protein</fullName>
    </submittedName>
</protein>
<name>A0A0F9CE48_9ZZZZ</name>
<organism evidence="1">
    <name type="scientific">marine sediment metagenome</name>
    <dbReference type="NCBI Taxonomy" id="412755"/>
    <lineage>
        <taxon>unclassified sequences</taxon>
        <taxon>metagenomes</taxon>
        <taxon>ecological metagenomes</taxon>
    </lineage>
</organism>
<dbReference type="EMBL" id="LAZR01047119">
    <property type="protein sequence ID" value="KKK94966.1"/>
    <property type="molecule type" value="Genomic_DNA"/>
</dbReference>
<reference evidence="1" key="1">
    <citation type="journal article" date="2015" name="Nature">
        <title>Complex archaea that bridge the gap between prokaryotes and eukaryotes.</title>
        <authorList>
            <person name="Spang A."/>
            <person name="Saw J.H."/>
            <person name="Jorgensen S.L."/>
            <person name="Zaremba-Niedzwiedzka K."/>
            <person name="Martijn J."/>
            <person name="Lind A.E."/>
            <person name="van Eijk R."/>
            <person name="Schleper C."/>
            <person name="Guy L."/>
            <person name="Ettema T.J."/>
        </authorList>
    </citation>
    <scope>NUCLEOTIDE SEQUENCE</scope>
</reference>
<comment type="caution">
    <text evidence="1">The sequence shown here is derived from an EMBL/GenBank/DDBJ whole genome shotgun (WGS) entry which is preliminary data.</text>
</comment>
<accession>A0A0F9CE48</accession>